<organism evidence="1 2">
    <name type="scientific">Chryseobacterium profundimaris</name>
    <dbReference type="NCBI Taxonomy" id="1387275"/>
    <lineage>
        <taxon>Bacteria</taxon>
        <taxon>Pseudomonadati</taxon>
        <taxon>Bacteroidota</taxon>
        <taxon>Flavobacteriia</taxon>
        <taxon>Flavobacteriales</taxon>
        <taxon>Weeksellaceae</taxon>
        <taxon>Chryseobacterium group</taxon>
        <taxon>Chryseobacterium</taxon>
    </lineage>
</organism>
<reference evidence="1 2" key="1">
    <citation type="submission" date="2017-05" db="EMBL/GenBank/DDBJ databases">
        <authorList>
            <person name="Varghese N."/>
            <person name="Submissions S."/>
        </authorList>
    </citation>
    <scope>NUCLEOTIDE SEQUENCE [LARGE SCALE GENOMIC DNA]</scope>
    <source>
        <strain evidence="1 2">DSM 28214</strain>
    </source>
</reference>
<dbReference type="Proteomes" id="UP001157960">
    <property type="component" value="Unassembled WGS sequence"/>
</dbReference>
<name>A0ABY1NF75_9FLAO</name>
<evidence type="ECO:0000313" key="2">
    <source>
        <dbReference type="Proteomes" id="UP001157960"/>
    </source>
</evidence>
<proteinExistence type="predicted"/>
<keyword evidence="2" id="KW-1185">Reference proteome</keyword>
<gene>
    <name evidence="1" type="ORF">SAMN06264346_101529</name>
</gene>
<sequence>MRKSQFILVNQLKEKLQEFPGIVSSLEKKDHHFIDKIMIWLKASEDILSTYNISEVSEIAGYRSKILAAKMIEGRGTNIKKNQTKAAADALYDIQNTILTVLTPFERKMNDCREIVKQLLVLTAQTHTLIYNQSIPFEDFIRSVWLYILSENDLKIGAVKLKSMLSETDILMLIGDEIELSDFS</sequence>
<protein>
    <submittedName>
        <fullName evidence="1">Uncharacterized protein</fullName>
    </submittedName>
</protein>
<dbReference type="RefSeq" id="WP_283420899.1">
    <property type="nucleotide sequence ID" value="NZ_FXTZ01000001.1"/>
</dbReference>
<dbReference type="EMBL" id="FXTZ01000001">
    <property type="protein sequence ID" value="SMP06443.1"/>
    <property type="molecule type" value="Genomic_DNA"/>
</dbReference>
<comment type="caution">
    <text evidence="1">The sequence shown here is derived from an EMBL/GenBank/DDBJ whole genome shotgun (WGS) entry which is preliminary data.</text>
</comment>
<evidence type="ECO:0000313" key="1">
    <source>
        <dbReference type="EMBL" id="SMP06443.1"/>
    </source>
</evidence>
<accession>A0ABY1NF75</accession>